<organism evidence="3 4">
    <name type="scientific">Corynebacterium hansenii</name>
    <dbReference type="NCBI Taxonomy" id="394964"/>
    <lineage>
        <taxon>Bacteria</taxon>
        <taxon>Bacillati</taxon>
        <taxon>Actinomycetota</taxon>
        <taxon>Actinomycetes</taxon>
        <taxon>Mycobacteriales</taxon>
        <taxon>Corynebacteriaceae</taxon>
        <taxon>Corynebacterium</taxon>
    </lineage>
</organism>
<feature type="transmembrane region" description="Helical" evidence="1">
    <location>
        <begin position="6"/>
        <end position="30"/>
    </location>
</feature>
<protein>
    <submittedName>
        <fullName evidence="3">DUF3592 domain-containing protein</fullName>
    </submittedName>
</protein>
<reference evidence="4" key="1">
    <citation type="journal article" date="2019" name="Int. J. Syst. Evol. Microbiol.">
        <title>The Global Catalogue of Microorganisms (GCM) 10K type strain sequencing project: providing services to taxonomists for standard genome sequencing and annotation.</title>
        <authorList>
            <consortium name="The Broad Institute Genomics Platform"/>
            <consortium name="The Broad Institute Genome Sequencing Center for Infectious Disease"/>
            <person name="Wu L."/>
            <person name="Ma J."/>
        </authorList>
    </citation>
    <scope>NUCLEOTIDE SEQUENCE [LARGE SCALE GENOMIC DNA]</scope>
    <source>
        <strain evidence="4">CCUG 53252</strain>
    </source>
</reference>
<feature type="transmembrane region" description="Helical" evidence="1">
    <location>
        <begin position="131"/>
        <end position="153"/>
    </location>
</feature>
<dbReference type="Pfam" id="PF12158">
    <property type="entry name" value="DUF3592"/>
    <property type="match status" value="1"/>
</dbReference>
<proteinExistence type="predicted"/>
<sequence length="159" mass="17122">MSDPMPLIFSTFIFMSAVTGLSGLVSTILATRKIRLSARLVERGQRTTGQVVAVDTYSSVDDSNRVRDHLIETIKFTTLRGEECLATPAHSDIGMANRQGHSVTVYYDPDHPEIFVAPVNGREMSRKSTNLAVLGGAIAAISGFGTSAALLVAKGYFGW</sequence>
<evidence type="ECO:0000313" key="4">
    <source>
        <dbReference type="Proteomes" id="UP001595751"/>
    </source>
</evidence>
<keyword evidence="4" id="KW-1185">Reference proteome</keyword>
<gene>
    <name evidence="3" type="ORF">ACFORJ_07450</name>
</gene>
<keyword evidence="1" id="KW-0472">Membrane</keyword>
<evidence type="ECO:0000256" key="1">
    <source>
        <dbReference type="SAM" id="Phobius"/>
    </source>
</evidence>
<comment type="caution">
    <text evidence="3">The sequence shown here is derived from an EMBL/GenBank/DDBJ whole genome shotgun (WGS) entry which is preliminary data.</text>
</comment>
<evidence type="ECO:0000259" key="2">
    <source>
        <dbReference type="Pfam" id="PF12158"/>
    </source>
</evidence>
<name>A0ABV7ZP05_9CORY</name>
<feature type="domain" description="DUF3592" evidence="2">
    <location>
        <begin position="47"/>
        <end position="116"/>
    </location>
</feature>
<dbReference type="Proteomes" id="UP001595751">
    <property type="component" value="Unassembled WGS sequence"/>
</dbReference>
<keyword evidence="1" id="KW-0812">Transmembrane</keyword>
<dbReference type="RefSeq" id="WP_290289335.1">
    <property type="nucleotide sequence ID" value="NZ_CP047211.1"/>
</dbReference>
<keyword evidence="1" id="KW-1133">Transmembrane helix</keyword>
<dbReference type="InterPro" id="IPR021994">
    <property type="entry name" value="DUF3592"/>
</dbReference>
<accession>A0ABV7ZP05</accession>
<dbReference type="EMBL" id="JBHRZN010000002">
    <property type="protein sequence ID" value="MFC3849999.1"/>
    <property type="molecule type" value="Genomic_DNA"/>
</dbReference>
<evidence type="ECO:0000313" key="3">
    <source>
        <dbReference type="EMBL" id="MFC3849999.1"/>
    </source>
</evidence>